<name>A0ABV0CMT7_9NEIS</name>
<gene>
    <name evidence="1" type="ORF">VA599_16810</name>
</gene>
<dbReference type="RefSeq" id="WP_346789642.1">
    <property type="nucleotide sequence ID" value="NZ_JAYFSJ010000012.1"/>
</dbReference>
<evidence type="ECO:0000313" key="2">
    <source>
        <dbReference type="Proteomes" id="UP001405405"/>
    </source>
</evidence>
<sequence length="252" mass="28784">MIVTVACSSDMPACLRVGWHFISRMKQEKLPSPSNDWPITVNDAIGAWFHVASSTAEDKLAVVRNVALAWGGECLSDIYRHSRIPLRFRCADGHIFTRTASKLVKGYFCSVCNGPRAKKLQQWQVWASRQGWTCLSEHYVSSCTPLHWRCEHGHEWMATPNALRITPGCPRCHGRRRRHSITAMQTLAKARGGACLSSEYINTHHKLAWVCHRGHHWMATPNSAIRGHWCKQCDIIERIGKRYKKRLKYEPG</sequence>
<accession>A0ABV0CMT7</accession>
<evidence type="ECO:0000313" key="1">
    <source>
        <dbReference type="EMBL" id="MEN7432406.1"/>
    </source>
</evidence>
<protein>
    <recommendedName>
        <fullName evidence="3">Zinc-ribbon domain-containing protein</fullName>
    </recommendedName>
</protein>
<dbReference type="EMBL" id="JAYFSJ010000012">
    <property type="protein sequence ID" value="MEN7432406.1"/>
    <property type="molecule type" value="Genomic_DNA"/>
</dbReference>
<organism evidence="1 2">
    <name type="scientific">Chromobacterium indicum</name>
    <dbReference type="NCBI Taxonomy" id="3110228"/>
    <lineage>
        <taxon>Bacteria</taxon>
        <taxon>Pseudomonadati</taxon>
        <taxon>Pseudomonadota</taxon>
        <taxon>Betaproteobacteria</taxon>
        <taxon>Neisseriales</taxon>
        <taxon>Chromobacteriaceae</taxon>
        <taxon>Chromobacterium</taxon>
    </lineage>
</organism>
<evidence type="ECO:0008006" key="3">
    <source>
        <dbReference type="Google" id="ProtNLM"/>
    </source>
</evidence>
<dbReference type="Proteomes" id="UP001405405">
    <property type="component" value="Unassembled WGS sequence"/>
</dbReference>
<keyword evidence="2" id="KW-1185">Reference proteome</keyword>
<comment type="caution">
    <text evidence="1">The sequence shown here is derived from an EMBL/GenBank/DDBJ whole genome shotgun (WGS) entry which is preliminary data.</text>
</comment>
<proteinExistence type="predicted"/>
<reference evidence="1 2" key="1">
    <citation type="submission" date="2023-12" db="EMBL/GenBank/DDBJ databases">
        <title>Chromobacterium sp. strain TRC.1.1.SA producing antimicrobial pigment.</title>
        <authorList>
            <person name="Verma N."/>
            <person name="Choksket S."/>
            <person name="Pinnaka A.K."/>
            <person name="Korpole S."/>
        </authorList>
    </citation>
    <scope>NUCLEOTIDE SEQUENCE [LARGE SCALE GENOMIC DNA]</scope>
    <source>
        <strain evidence="1 2">TRC1.1.SA</strain>
    </source>
</reference>